<dbReference type="EMBL" id="JALJZS010000002">
    <property type="protein sequence ID" value="MCP1999415.1"/>
    <property type="molecule type" value="Genomic_DNA"/>
</dbReference>
<name>A0ACC6AKN1_NITWI</name>
<dbReference type="Proteomes" id="UP001205486">
    <property type="component" value="Unassembled WGS sequence"/>
</dbReference>
<sequence length="1547" mass="151319">MIDDRFQHLRSSRTTGDGVTYVLALAALFLIGLFWSNPASAQQCPGFNITVAHGGSVITNHCSAAPFQGFNPVSSIPPGELPQHGTLTIDTLADTFTYTHNGDAATTDFFRIRDSDNAPIDVNITITPPTSSITITPGTLSLQAGAPFSQQLTASGGAGSYTFSLDAGSLPPGLSLSAGGLVSGTPTQRGNYSFTVRATDSTSASGLQSYSGSTANPSLTLAPTTSSAPLGSLFSVTYTPGGGVTPYTASLAPGDTLPPGLNLSGFTLSGTPTTLGSYSFQIVVQDSSTGPGNWFQFLSVTVNVVPALPTVTSVAPNTGPSAGGTPVTITGTNFTGATAVTFGGTPATGVTVVNGTTITATTPAHAAGAVAVAVTAPGGTASLPNGFTYAAPAPTVTSVAPNTGPSAGGTPVTITGTNFTGATAVTFGGTPATGVTVVNDTTITATTPAHAAGAVAVAVTAPGGTASLPNGFTYAAPAPTVTSVAPNTGPSAGGTPVTITGTNFTGATAVTFGGTPATGVTVVNGTTITATTPAHAAGAVAVAVTAPGGTASLPNGFTYAAPAPTVTSVAPNTGPSAGGTPVTITGTNFTGATAVTFGGTPATGVTVVNDTTITATTPAHAAGAVAVAVTAPGGTASLPNGFTYAAPAPTVTSVAPNTGPSAGGTPVTITGTNFTGATAVTFGGTPATGVTVVNDTTITATTPAHAAGAVAVAVTAPGGTASLPNGFTYAAPAPTVTSVAPNTGPSAGGTPVTITGTNFTGATAVTFGGTPATGVTVVNDTTITATTPAHAAGAVAVAVTAPGGTASLPNGFTYAAPAPTVTSVAPNTGPSAGGTPVTITGTNFTGATAVTFGGTPATGVTVVNDTTITATTPAHAAGAVAVAVTAPGGTASLPNGFTYAAPAPTVTSVAPNTGPSAGGTPVTITGTNFTGATAVTFGGTPATGVTVVNGTTITATTPAHAAGAVAVAVTAPGGTASLPNGFTYAAPAPTVTSVAPNTGPSAGGTPVTITGTNFTGATAVTFGGTPATGVTVVNDTTITATTPAHAAGAVAVAVTAPGGTASLPNGFTYAAPAPTVTSHTLQLTAGASGTVNLTQGATGGPFTAATIVTSPPASDGTTNIVQNGTQWHLVYASAAGATSTVIVRYTLSNASGTSAPGTVTFTVVARPDPSRDREVIGLLNAQAQSAQRFARSQITNFRDRLEQLHDDSSREATSMNVRIAGPQEPTDPNALGYAGETRPSDPTRNAFAYAPNNAGPSRPTSKAPPSRPGSPSDLAVWAGGFVNFGTANRYNVSLGHTLIGVSGGADYRFSPSFTAGVGLGYGRDTVDVGNNVTQSKGQSLSTAIYGSYHPRDNTFIDALLGYSALDFDSRRFVTPSSGMATGGRSGNQVFGSIIGGYEYKSSRALVSPYGRIESAWTQLNAFTESGAAAYDLAFGKQTLSMLAGVLGMRAEYAFLRDWGVVKARGRLEYTHDFTGSSLASMGYADLRNGLPYTLGVNVFTRDYIAVGLGFDTPVGNGATLGFDYTTALGLDGRTEVHNFALRLGAKF</sequence>
<accession>A0ACC6AKN1</accession>
<evidence type="ECO:0000313" key="2">
    <source>
        <dbReference type="Proteomes" id="UP001205486"/>
    </source>
</evidence>
<protein>
    <submittedName>
        <fullName evidence="1">Uncharacterized protein YhjY with autotransporter beta-barrel domain</fullName>
    </submittedName>
</protein>
<keyword evidence="2" id="KW-1185">Reference proteome</keyword>
<comment type="caution">
    <text evidence="1">The sequence shown here is derived from an EMBL/GenBank/DDBJ whole genome shotgun (WGS) entry which is preliminary data.</text>
</comment>
<gene>
    <name evidence="1" type="ORF">J2S34_001863</name>
</gene>
<evidence type="ECO:0000313" key="1">
    <source>
        <dbReference type="EMBL" id="MCP1999415.1"/>
    </source>
</evidence>
<proteinExistence type="predicted"/>
<reference evidence="1" key="1">
    <citation type="submission" date="2022-03" db="EMBL/GenBank/DDBJ databases">
        <title>Interactions between chemoautotrophic and heterotrophic bacteria.</title>
        <authorList>
            <person name="Santoro A."/>
        </authorList>
    </citation>
    <scope>NUCLEOTIDE SEQUENCE</scope>
    <source>
        <strain evidence="1">Nb-106</strain>
    </source>
</reference>
<organism evidence="1 2">
    <name type="scientific">Nitrobacter winogradskyi</name>
    <name type="common">Nitrobacter agilis</name>
    <dbReference type="NCBI Taxonomy" id="913"/>
    <lineage>
        <taxon>Bacteria</taxon>
        <taxon>Pseudomonadati</taxon>
        <taxon>Pseudomonadota</taxon>
        <taxon>Alphaproteobacteria</taxon>
        <taxon>Hyphomicrobiales</taxon>
        <taxon>Nitrobacteraceae</taxon>
        <taxon>Nitrobacter</taxon>
    </lineage>
</organism>